<dbReference type="GO" id="GO:0035888">
    <property type="term" value="F:isoguanine deaminase activity"/>
    <property type="evidence" value="ECO:0007669"/>
    <property type="project" value="TreeGrafter"/>
</dbReference>
<sequence length="428" mass="47276">MTFPASSSTAPGVLLNATIPAGLRPSSFTDESMRYDIALSDGKISDILPAGHLSSVDDSVDLKGQMVWPCFADIHTHLDKAFIWERTPNPDGTFMGALQATTQDREAYWTDADVERRMEFSLNCAYAHGTSAIRTHLDTFGTHGNRVWPLLRRLQKKWSGKVALQGVSLTMPERYMGEDRDGIVRNVAETEGGVLGAVLMKHNTTPEALEVLFGLATEYGLELDLHVDENGETDGTALELIAQTALKLRFRQKILCGHCCSLSVQSETQQTHIISLLGEAGIGIVSLPLCNMYLQDRTAGRTPRWRGVTLLQELDAAGIPVMLASDNVRDPFYAYGDFDMHEILQGGTRIGQLDHTHRPWAQSVTSRPGSWMERTHRLEKGAPADLIIFPARSMNEWMSRSQAGRTVLRNGRILEATPPSYETLGGEI</sequence>
<feature type="domain" description="Amidohydrolase 3" evidence="1">
    <location>
        <begin position="204"/>
        <end position="413"/>
    </location>
</feature>
<proteinExistence type="predicted"/>
<dbReference type="AlphaFoldDB" id="A0A1B6VK53"/>
<dbReference type="PANTHER" id="PTHR32027">
    <property type="entry name" value="CYTOSINE DEAMINASE"/>
    <property type="match status" value="1"/>
</dbReference>
<comment type="caution">
    <text evidence="2">The sequence shown here is derived from an EMBL/GenBank/DDBJ whole genome shotgun (WGS) entry which is preliminary data.</text>
</comment>
<dbReference type="SUPFAM" id="SSF51338">
    <property type="entry name" value="Composite domain of metallo-dependent hydrolases"/>
    <property type="match status" value="1"/>
</dbReference>
<dbReference type="InterPro" id="IPR011059">
    <property type="entry name" value="Metal-dep_hydrolase_composite"/>
</dbReference>
<dbReference type="EMBL" id="LUTU01000007">
    <property type="protein sequence ID" value="OAJ67590.1"/>
    <property type="molecule type" value="Genomic_DNA"/>
</dbReference>
<dbReference type="PANTHER" id="PTHR32027:SF0">
    <property type="entry name" value="CYTOSINE DEAMINASE"/>
    <property type="match status" value="1"/>
</dbReference>
<gene>
    <name evidence="2" type="ORF">A0123_01632</name>
</gene>
<dbReference type="InterPro" id="IPR032466">
    <property type="entry name" value="Metal_Hydrolase"/>
</dbReference>
<evidence type="ECO:0000259" key="1">
    <source>
        <dbReference type="Pfam" id="PF07969"/>
    </source>
</evidence>
<name>A0A1B6VK53_9PROT</name>
<dbReference type="PATRIC" id="fig|38307.3.peg.1681"/>
<dbReference type="NCBIfam" id="NF005759">
    <property type="entry name" value="PRK07583.1"/>
    <property type="match status" value="1"/>
</dbReference>
<dbReference type="CDD" id="cd01293">
    <property type="entry name" value="Bact_CD"/>
    <property type="match status" value="1"/>
</dbReference>
<dbReference type="Proteomes" id="UP000077786">
    <property type="component" value="Unassembled WGS sequence"/>
</dbReference>
<reference evidence="2 3" key="1">
    <citation type="submission" date="2016-03" db="EMBL/GenBank/DDBJ databases">
        <title>Draft genome sequence of Gluconobacter cerinus strain CECT 9110.</title>
        <authorList>
            <person name="Sainz F."/>
            <person name="Mas A."/>
            <person name="Torija M.J."/>
        </authorList>
    </citation>
    <scope>NUCLEOTIDE SEQUENCE [LARGE SCALE GENOMIC DNA]</scope>
    <source>
        <strain evidence="2 3">CECT 9110</strain>
    </source>
</reference>
<dbReference type="Gene3D" id="3.20.20.140">
    <property type="entry name" value="Metal-dependent hydrolases"/>
    <property type="match status" value="1"/>
</dbReference>
<evidence type="ECO:0000313" key="3">
    <source>
        <dbReference type="Proteomes" id="UP000077786"/>
    </source>
</evidence>
<dbReference type="InterPro" id="IPR052349">
    <property type="entry name" value="Metallo-hydrolase_Enzymes"/>
</dbReference>
<dbReference type="OrthoDB" id="9815027at2"/>
<dbReference type="Gene3D" id="2.30.40.10">
    <property type="entry name" value="Urease, subunit C, domain 1"/>
    <property type="match status" value="1"/>
</dbReference>
<dbReference type="GO" id="GO:0006209">
    <property type="term" value="P:cytosine catabolic process"/>
    <property type="evidence" value="ECO:0007669"/>
    <property type="project" value="TreeGrafter"/>
</dbReference>
<accession>A0A1B6VK53</accession>
<organism evidence="2 3">
    <name type="scientific">Gluconobacter cerinus</name>
    <dbReference type="NCBI Taxonomy" id="38307"/>
    <lineage>
        <taxon>Bacteria</taxon>
        <taxon>Pseudomonadati</taxon>
        <taxon>Pseudomonadota</taxon>
        <taxon>Alphaproteobacteria</taxon>
        <taxon>Acetobacterales</taxon>
        <taxon>Acetobacteraceae</taxon>
        <taxon>Gluconobacter</taxon>
    </lineage>
</organism>
<dbReference type="SUPFAM" id="SSF51556">
    <property type="entry name" value="Metallo-dependent hydrolases"/>
    <property type="match status" value="1"/>
</dbReference>
<dbReference type="Pfam" id="PF07969">
    <property type="entry name" value="Amidohydro_3"/>
    <property type="match status" value="1"/>
</dbReference>
<dbReference type="RefSeq" id="WP_064274393.1">
    <property type="nucleotide sequence ID" value="NZ_LUTU01000007.1"/>
</dbReference>
<dbReference type="InterPro" id="IPR013108">
    <property type="entry name" value="Amidohydro_3"/>
</dbReference>
<evidence type="ECO:0000313" key="2">
    <source>
        <dbReference type="EMBL" id="OAJ67590.1"/>
    </source>
</evidence>
<protein>
    <submittedName>
        <fullName evidence="2">Cytosine deaminase</fullName>
    </submittedName>
</protein>
<dbReference type="GO" id="GO:0004131">
    <property type="term" value="F:cytosine deaminase activity"/>
    <property type="evidence" value="ECO:0007669"/>
    <property type="project" value="TreeGrafter"/>
</dbReference>